<dbReference type="EMBL" id="CP000113">
    <property type="protein sequence ID" value="ABF87485.1"/>
    <property type="molecule type" value="Genomic_DNA"/>
</dbReference>
<dbReference type="Pfam" id="PF24681">
    <property type="entry name" value="Kelch_KLHDC2_KLHL20_DRC7"/>
    <property type="match status" value="1"/>
</dbReference>
<organism evidence="5 6">
    <name type="scientific">Myxococcus xanthus (strain DK1622)</name>
    <dbReference type="NCBI Taxonomy" id="246197"/>
    <lineage>
        <taxon>Bacteria</taxon>
        <taxon>Pseudomonadati</taxon>
        <taxon>Myxococcota</taxon>
        <taxon>Myxococcia</taxon>
        <taxon>Myxococcales</taxon>
        <taxon>Cystobacterineae</taxon>
        <taxon>Myxococcaceae</taxon>
        <taxon>Myxococcus</taxon>
    </lineage>
</organism>
<dbReference type="SUPFAM" id="SSF117281">
    <property type="entry name" value="Kelch motif"/>
    <property type="match status" value="1"/>
</dbReference>
<dbReference type="SMART" id="SM00736">
    <property type="entry name" value="CADG"/>
    <property type="match status" value="1"/>
</dbReference>
<dbReference type="PROSITE" id="PS51257">
    <property type="entry name" value="PROKAR_LIPOPROTEIN"/>
    <property type="match status" value="1"/>
</dbReference>
<dbReference type="InterPro" id="IPR013783">
    <property type="entry name" value="Ig-like_fold"/>
</dbReference>
<feature type="domain" description="Dystroglycan-type cadherin-like" evidence="4">
    <location>
        <begin position="50"/>
        <end position="144"/>
    </location>
</feature>
<keyword evidence="1" id="KW-0880">Kelch repeat</keyword>
<evidence type="ECO:0000256" key="2">
    <source>
        <dbReference type="ARBA" id="ARBA00022737"/>
    </source>
</evidence>
<dbReference type="SUPFAM" id="SSF49313">
    <property type="entry name" value="Cadherin-like"/>
    <property type="match status" value="1"/>
</dbReference>
<dbReference type="EnsemblBacteria" id="ABF87485">
    <property type="protein sequence ID" value="ABF87485"/>
    <property type="gene ID" value="MXAN_6134"/>
</dbReference>
<keyword evidence="6" id="KW-1185">Reference proteome</keyword>
<sequence length="879" mass="88279">MTTARILGLGFLSALLSQGCMESPAVHSPDLTAPPKTDISAASLDSAPAILTTELTQATEGVTYRRAPGVAEAILAAGGTAPLQVSATGLPSGLTIDEDTGILSGIPAPGMAGSHAVDVVVTDANGQTAQATLSLEVVAPRALGSSGTVGVEPEGSPITDALTVFVIGEDGRAHEGAGVRVRKNGVEYVPAREALTDAEGRAYFTGLGLDGVSDTVDVTANGAGLSNATMAQVNASLVTLLVPGYPVPLPRGSASATWDAQAGGFIMTGGRGSGANQPTGCLNDTVALTSVATGTWEEWAVPGLSAPAAPPARVGGAFQYRGSGISVLFGGESCTGSKLSDTWQFNSATRTWQQVGAPGPSARSGAAVTASPVSGSILLFGGTSGTGSQGGLFVNNELWSHAQGWAKLSPTGTLPTARAFAAAALDTSSGLMWICGGASGAPIGADLATCSTYNRSTNAWASAPSLPAVRRGGLMAYRPGAGMYLFGGTSNGAARNDLLRFSAGAWTTVTAQGAAGSPPSSGGVKLETDPTTGDLVLLTGTGAVWTFDGTAWQRATSSSAAETVTLSGTISGGVTSGFSGATIWVVAPTGFSATTFYVGLTGGVASYKLTGVPAGVPLSVYAYYESGGLYSHKDVGEVGPLVADTTLDIALEPGPLATTTTTGTLVPPADWPAFINARYARGVRLQSGLPAQPNGPPESTGGTSRTFSATYIPASAPATQAVSLEATVVGASLCETLTTWVYNPPAGAVGAVALPDGIRGVAPGLSECGTGTVPTVAEGAYQLTAPAGTELISVRRGARGMSWDWVHLSQAQAGAQAFDFPQPSTLAPSRPAPSGQGTAWEVTANVFEPGSGFRYEQFESANLRPTSTARSHPRGFVRQ</sequence>
<gene>
    <name evidence="5" type="ordered locus">MXAN_6134</name>
</gene>
<dbReference type="AlphaFoldDB" id="Q1CZA6"/>
<evidence type="ECO:0000313" key="6">
    <source>
        <dbReference type="Proteomes" id="UP000002402"/>
    </source>
</evidence>
<proteinExistence type="predicted"/>
<dbReference type="OrthoDB" id="8622300at2"/>
<evidence type="ECO:0000256" key="3">
    <source>
        <dbReference type="SAM" id="MobiDB-lite"/>
    </source>
</evidence>
<dbReference type="Gene3D" id="2.60.40.10">
    <property type="entry name" value="Immunoglobulins"/>
    <property type="match status" value="1"/>
</dbReference>
<dbReference type="GO" id="GO:0016020">
    <property type="term" value="C:membrane"/>
    <property type="evidence" value="ECO:0007669"/>
    <property type="project" value="InterPro"/>
</dbReference>
<evidence type="ECO:0000256" key="1">
    <source>
        <dbReference type="ARBA" id="ARBA00022441"/>
    </source>
</evidence>
<dbReference type="PANTHER" id="PTHR46093">
    <property type="entry name" value="ACYL-COA-BINDING DOMAIN-CONTAINING PROTEIN 5"/>
    <property type="match status" value="1"/>
</dbReference>
<feature type="region of interest" description="Disordered" evidence="3">
    <location>
        <begin position="687"/>
        <end position="707"/>
    </location>
</feature>
<dbReference type="Proteomes" id="UP000002402">
    <property type="component" value="Chromosome"/>
</dbReference>
<evidence type="ECO:0000259" key="4">
    <source>
        <dbReference type="SMART" id="SM00736"/>
    </source>
</evidence>
<dbReference type="KEGG" id="mxa:MXAN_6134"/>
<reference evidence="5 6" key="1">
    <citation type="journal article" date="2006" name="Proc. Natl. Acad. Sci. U.S.A.">
        <title>Evolution of sensory complexity recorded in a myxobacterial genome.</title>
        <authorList>
            <person name="Goldman B.S."/>
            <person name="Nierman W.C."/>
            <person name="Kaiser D."/>
            <person name="Slater S.C."/>
            <person name="Durkin A.S."/>
            <person name="Eisen J.A."/>
            <person name="Ronning C.M."/>
            <person name="Barbazuk W.B."/>
            <person name="Blanchard M."/>
            <person name="Field C."/>
            <person name="Halling C."/>
            <person name="Hinkle G."/>
            <person name="Iartchuk O."/>
            <person name="Kim H.S."/>
            <person name="Mackenzie C."/>
            <person name="Madupu R."/>
            <person name="Miller N."/>
            <person name="Shvartsbeyn A."/>
            <person name="Sullivan S.A."/>
            <person name="Vaudin M."/>
            <person name="Wiegand R."/>
            <person name="Kaplan H.B."/>
        </authorList>
    </citation>
    <scope>NUCLEOTIDE SEQUENCE [LARGE SCALE GENOMIC DNA]</scope>
    <source>
        <strain evidence="6">DK1622</strain>
    </source>
</reference>
<dbReference type="InterPro" id="IPR015915">
    <property type="entry name" value="Kelch-typ_b-propeller"/>
</dbReference>
<dbReference type="InterPro" id="IPR015919">
    <property type="entry name" value="Cadherin-like_sf"/>
</dbReference>
<dbReference type="InterPro" id="IPR006644">
    <property type="entry name" value="Cadg"/>
</dbReference>
<dbReference type="PANTHER" id="PTHR46093:SF18">
    <property type="entry name" value="FIBRONECTIN TYPE-III DOMAIN-CONTAINING PROTEIN"/>
    <property type="match status" value="1"/>
</dbReference>
<keyword evidence="2" id="KW-0677">Repeat</keyword>
<dbReference type="eggNOG" id="COG3055">
    <property type="taxonomic scope" value="Bacteria"/>
</dbReference>
<dbReference type="GO" id="GO:0005509">
    <property type="term" value="F:calcium ion binding"/>
    <property type="evidence" value="ECO:0007669"/>
    <property type="project" value="InterPro"/>
</dbReference>
<dbReference type="Pfam" id="PF05345">
    <property type="entry name" value="He_PIG"/>
    <property type="match status" value="1"/>
</dbReference>
<dbReference type="STRING" id="246197.MXAN_6134"/>
<dbReference type="HOGENOM" id="CLU_327287_0_0_7"/>
<evidence type="ECO:0000313" key="5">
    <source>
        <dbReference type="EMBL" id="ABF87485.1"/>
    </source>
</evidence>
<name>Q1CZA6_MYXXD</name>
<protein>
    <submittedName>
        <fullName evidence="5">Ig-like domain/kelch domain protein</fullName>
    </submittedName>
</protein>
<dbReference type="Gene3D" id="2.120.10.80">
    <property type="entry name" value="Kelch-type beta propeller"/>
    <property type="match status" value="2"/>
</dbReference>
<accession>Q1CZA6</accession>